<dbReference type="SUPFAM" id="SSF53756">
    <property type="entry name" value="UDP-Glycosyltransferase/glycogen phosphorylase"/>
    <property type="match status" value="1"/>
</dbReference>
<dbReference type="KEGG" id="tut:107367199"/>
<dbReference type="EMBL" id="CAEY01000468">
    <property type="status" value="NOT_ANNOTATED_CDS"/>
    <property type="molecule type" value="Genomic_DNA"/>
</dbReference>
<evidence type="ECO:0000256" key="3">
    <source>
        <dbReference type="ARBA" id="ARBA00022679"/>
    </source>
</evidence>
<evidence type="ECO:0000313" key="5">
    <source>
        <dbReference type="EnsemblMetazoa" id="tetur01g11870.1"/>
    </source>
</evidence>
<reference evidence="6" key="1">
    <citation type="submission" date="2011-08" db="EMBL/GenBank/DDBJ databases">
        <authorList>
            <person name="Rombauts S."/>
        </authorList>
    </citation>
    <scope>NUCLEOTIDE SEQUENCE</scope>
    <source>
        <strain evidence="6">London</strain>
    </source>
</reference>
<evidence type="ECO:0000313" key="6">
    <source>
        <dbReference type="Proteomes" id="UP000015104"/>
    </source>
</evidence>
<dbReference type="EMBL" id="KJ584734">
    <property type="protein sequence ID" value="AHX56862.1"/>
    <property type="molecule type" value="mRNA"/>
</dbReference>
<dbReference type="OMA" id="IAWWESC"/>
<dbReference type="PANTHER" id="PTHR48043">
    <property type="entry name" value="EG:EG0003.4 PROTEIN-RELATED"/>
    <property type="match status" value="1"/>
</dbReference>
<dbReference type="GO" id="GO:0008194">
    <property type="term" value="F:UDP-glycosyltransferase activity"/>
    <property type="evidence" value="ECO:0007669"/>
    <property type="project" value="InterPro"/>
</dbReference>
<protein>
    <submittedName>
        <fullName evidence="4">UDP-glycosyltransferase 201C1</fullName>
    </submittedName>
</protein>
<dbReference type="Proteomes" id="UP000015104">
    <property type="component" value="Unassembled WGS sequence"/>
</dbReference>
<reference evidence="5" key="4">
    <citation type="submission" date="2015-06" db="UniProtKB">
        <authorList>
            <consortium name="EnsemblMetazoa"/>
        </authorList>
    </citation>
    <scope>IDENTIFICATION</scope>
</reference>
<evidence type="ECO:0000256" key="2">
    <source>
        <dbReference type="ARBA" id="ARBA00022676"/>
    </source>
</evidence>
<dbReference type="InterPro" id="IPR002213">
    <property type="entry name" value="UDP_glucos_trans"/>
</dbReference>
<dbReference type="eggNOG" id="KOG1192">
    <property type="taxonomic scope" value="Eukaryota"/>
</dbReference>
<evidence type="ECO:0000313" key="4">
    <source>
        <dbReference type="EMBL" id="AHX56862.1"/>
    </source>
</evidence>
<dbReference type="InterPro" id="IPR050271">
    <property type="entry name" value="UDP-glycosyltransferase"/>
</dbReference>
<dbReference type="GeneID" id="107367199"/>
<dbReference type="Gene3D" id="3.40.50.2000">
    <property type="entry name" value="Glycogen Phosphorylase B"/>
    <property type="match status" value="2"/>
</dbReference>
<proteinExistence type="evidence at transcript level"/>
<reference evidence="4" key="2">
    <citation type="journal article" date="2014" name="Insect Biochem. Mol. Biol.">
        <title>Bacterial origin of a diverse family of UDP-glycosyltransferase genes in the Tetranychus urticae genome.</title>
        <authorList>
            <person name="Ahn S.J."/>
            <person name="Dermauw W."/>
            <person name="Wybouw N."/>
            <person name="Heckel D.G."/>
            <person name="Van Leeuwen T."/>
        </authorList>
    </citation>
    <scope>NUCLEOTIDE SEQUENCE</scope>
</reference>
<keyword evidence="6" id="KW-1185">Reference proteome</keyword>
<dbReference type="RefSeq" id="NP_001310077.1">
    <property type="nucleotide sequence ID" value="NM_001323148.1"/>
</dbReference>
<dbReference type="EnsemblMetazoa" id="tetur01g11870.1">
    <property type="protein sequence ID" value="tetur01g11870.1"/>
    <property type="gene ID" value="tetur01g11870"/>
</dbReference>
<dbReference type="PANTHER" id="PTHR48043:SF145">
    <property type="entry name" value="FI06409P-RELATED"/>
    <property type="match status" value="1"/>
</dbReference>
<keyword evidence="3 4" id="KW-0808">Transferase</keyword>
<keyword evidence="2" id="KW-0328">Glycosyltransferase</keyword>
<dbReference type="Pfam" id="PF00201">
    <property type="entry name" value="UDPGT"/>
    <property type="match status" value="1"/>
</dbReference>
<dbReference type="HOGENOM" id="CLU_000537_0_0_1"/>
<dbReference type="OrthoDB" id="5835829at2759"/>
<accession>T1JSV4</accession>
<sequence length="441" mass="50286">MKTKYRIFISSIDAFGHINCTLGFGELLAQAGHEVTFVHRLHHAEIFKSHGFNFIPFDESIFSASPLSTFLKWVEVNLNKFRADALTRYAGWSDEDKIVFASMLDGNETINIALEKILEEHKDSFDIFIGDFVTRYPALYKLSKPYIPLFSMNPLSLYSEGPPPYSGYSVNFDQRKARQFMETYYDAITRFEEKAIAWWESCKVPSIPKEASFIDEPKHFGFYHYPEGLDYRECGPKICDKWIRVDASIRQSDGPQVFTIPESLADLPGKLIFFSLGSLGSVDVDLMRKLIDILAKSPHRFIVSKGPRGDELTLAPNMWGQNYVDQIPILKAVDMVITHGGNNTFMETLYFGKPMIVIPFFFDQFDNAQRVVDCGIGKRLNSWDLDENLLDAIEETLDNSEFKKKINEISVSMRSADSKKKAVEMIENLLAKCTQLSANQA</sequence>
<gene>
    <name evidence="5" type="primary">107367199</name>
    <name evidence="4" type="synonym">UGT201C1</name>
</gene>
<comment type="similarity">
    <text evidence="1">Belongs to the UDP-glycosyltransferase family.</text>
</comment>
<name>T1JSV4_TETUR</name>
<reference evidence="4" key="3">
    <citation type="submission" date="2014-03" db="EMBL/GenBank/DDBJ databases">
        <authorList>
            <person name="Ahn S.-J."/>
            <person name="Dermauw W."/>
            <person name="Wybouw N."/>
            <person name="Heckel D.G."/>
            <person name="Van Leeuwen T."/>
        </authorList>
    </citation>
    <scope>NUCLEOTIDE SEQUENCE</scope>
</reference>
<organism evidence="5 6">
    <name type="scientific">Tetranychus urticae</name>
    <name type="common">Two-spotted spider mite</name>
    <dbReference type="NCBI Taxonomy" id="32264"/>
    <lineage>
        <taxon>Eukaryota</taxon>
        <taxon>Metazoa</taxon>
        <taxon>Ecdysozoa</taxon>
        <taxon>Arthropoda</taxon>
        <taxon>Chelicerata</taxon>
        <taxon>Arachnida</taxon>
        <taxon>Acari</taxon>
        <taxon>Acariformes</taxon>
        <taxon>Trombidiformes</taxon>
        <taxon>Prostigmata</taxon>
        <taxon>Eleutherengona</taxon>
        <taxon>Raphignathae</taxon>
        <taxon>Tetranychoidea</taxon>
        <taxon>Tetranychidae</taxon>
        <taxon>Tetranychus</taxon>
    </lineage>
</organism>
<dbReference type="CDD" id="cd03784">
    <property type="entry name" value="GT1_Gtf-like"/>
    <property type="match status" value="1"/>
</dbReference>
<evidence type="ECO:0000256" key="1">
    <source>
        <dbReference type="ARBA" id="ARBA00009995"/>
    </source>
</evidence>
<dbReference type="AlphaFoldDB" id="T1JSV4"/>